<evidence type="ECO:0000313" key="6">
    <source>
        <dbReference type="Proteomes" id="UP000735302"/>
    </source>
</evidence>
<comment type="similarity">
    <text evidence="1">Belongs to the patched family.</text>
</comment>
<dbReference type="GO" id="GO:0016020">
    <property type="term" value="C:membrane"/>
    <property type="evidence" value="ECO:0007669"/>
    <property type="project" value="TreeGrafter"/>
</dbReference>
<feature type="transmembrane region" description="Helical" evidence="3">
    <location>
        <begin position="461"/>
        <end position="483"/>
    </location>
</feature>
<dbReference type="InterPro" id="IPR000731">
    <property type="entry name" value="SSD"/>
</dbReference>
<dbReference type="Proteomes" id="UP000735302">
    <property type="component" value="Unassembled WGS sequence"/>
</dbReference>
<feature type="transmembrane region" description="Helical" evidence="3">
    <location>
        <begin position="68"/>
        <end position="88"/>
    </location>
</feature>
<feature type="transmembrane region" description="Helical" evidence="3">
    <location>
        <begin position="282"/>
        <end position="304"/>
    </location>
</feature>
<protein>
    <submittedName>
        <fullName evidence="5">Patched domain-containing protein 3</fullName>
    </submittedName>
</protein>
<feature type="transmembrane region" description="Helical" evidence="3">
    <location>
        <begin position="252"/>
        <end position="270"/>
    </location>
</feature>
<keyword evidence="6" id="KW-1185">Reference proteome</keyword>
<dbReference type="EMBL" id="BLXT01008374">
    <property type="protein sequence ID" value="GFO48108.1"/>
    <property type="molecule type" value="Genomic_DNA"/>
</dbReference>
<comment type="caution">
    <text evidence="5">The sequence shown here is derived from an EMBL/GenBank/DDBJ whole genome shotgun (WGS) entry which is preliminary data.</text>
</comment>
<organism evidence="5 6">
    <name type="scientific">Plakobranchus ocellatus</name>
    <dbReference type="NCBI Taxonomy" id="259542"/>
    <lineage>
        <taxon>Eukaryota</taxon>
        <taxon>Metazoa</taxon>
        <taxon>Spiralia</taxon>
        <taxon>Lophotrochozoa</taxon>
        <taxon>Mollusca</taxon>
        <taxon>Gastropoda</taxon>
        <taxon>Heterobranchia</taxon>
        <taxon>Euthyneura</taxon>
        <taxon>Panpulmonata</taxon>
        <taxon>Sacoglossa</taxon>
        <taxon>Placobranchoidea</taxon>
        <taxon>Plakobranchidae</taxon>
        <taxon>Plakobranchus</taxon>
    </lineage>
</organism>
<evidence type="ECO:0000259" key="4">
    <source>
        <dbReference type="PROSITE" id="PS50156"/>
    </source>
</evidence>
<evidence type="ECO:0000256" key="1">
    <source>
        <dbReference type="ARBA" id="ARBA00005585"/>
    </source>
</evidence>
<gene>
    <name evidence="5" type="ORF">PoB_007461300</name>
</gene>
<reference evidence="5 6" key="1">
    <citation type="journal article" date="2021" name="Elife">
        <title>Chloroplast acquisition without the gene transfer in kleptoplastic sea slugs, Plakobranchus ocellatus.</title>
        <authorList>
            <person name="Maeda T."/>
            <person name="Takahashi S."/>
            <person name="Yoshida T."/>
            <person name="Shimamura S."/>
            <person name="Takaki Y."/>
            <person name="Nagai Y."/>
            <person name="Toyoda A."/>
            <person name="Suzuki Y."/>
            <person name="Arimoto A."/>
            <person name="Ishii H."/>
            <person name="Satoh N."/>
            <person name="Nishiyama T."/>
            <person name="Hasebe M."/>
            <person name="Maruyama T."/>
            <person name="Minagawa J."/>
            <person name="Obokata J."/>
            <person name="Shigenobu S."/>
        </authorList>
    </citation>
    <scope>NUCLEOTIDE SEQUENCE [LARGE SCALE GENOMIC DNA]</scope>
</reference>
<keyword evidence="3" id="KW-0812">Transmembrane</keyword>
<feature type="compositionally biased region" description="Polar residues" evidence="2">
    <location>
        <begin position="1"/>
        <end position="12"/>
    </location>
</feature>
<evidence type="ECO:0000256" key="2">
    <source>
        <dbReference type="SAM" id="MobiDB-lite"/>
    </source>
</evidence>
<keyword evidence="3" id="KW-1133">Transmembrane helix</keyword>
<feature type="region of interest" description="Disordered" evidence="2">
    <location>
        <begin position="1"/>
        <end position="20"/>
    </location>
</feature>
<dbReference type="AlphaFoldDB" id="A0AAV4DV07"/>
<dbReference type="PANTHER" id="PTHR10796:SF130">
    <property type="entry name" value="PATCHED DOMAIN-CONTAINING PROTEIN 3-LIKE PROTEIN"/>
    <property type="match status" value="1"/>
</dbReference>
<dbReference type="InterPro" id="IPR053958">
    <property type="entry name" value="HMGCR/SNAP/NPC1-like_SSD"/>
</dbReference>
<feature type="transmembrane region" description="Helical" evidence="3">
    <location>
        <begin position="316"/>
        <end position="338"/>
    </location>
</feature>
<name>A0AAV4DV07_9GAST</name>
<proteinExistence type="inferred from homology"/>
<sequence>MEKTPQENSVGPVSNGYHGKIENGEAHAQTTQPDARPVSCLQKVSNAITGTLENAFERLGLSIGHHPARYIVGSVLVCLLCALGLIAFSEVSDPDDLWVPKDSQVLKDQDWIDENFPSTVRREQIIAESSNILTPQGMAALLDIYENSLTISSTNGITLSDVCINLIYGNSIDVKTYLGSRTTDNSGHITAAQAAIMTWITMGNDTMESRTEEWEGEFIDLGLAGHSDISTVYVMSGKSWQEESGKAIDGDVTLLSVGYFIVILFVLAVLGKFNLMEQRAWLTLGGFICIGLSILVSIGLSSAFQQGYGPLQSVLPFLLLGIGVDDMFVIMGALNNLLPQEQDYDIPRKIGEVLRHAGVSITVTSFTDFVAFMVGATTIIPALRSFCIYAAVGILALYALQAVFFTACLTFDLRRLQKQRDACCFCCVTRPSPPYTPNQCSQRQFVPFAFKHGLTKIITKLPFKIFTTVAAVSLLGVNIWGLVELEQYFDRNWFLPDDSYAKAFTVAEGNHFPQDGRAGYIYCGNLDYWGRKSQFEAMDAAMDTSSDILDGSTDSWFSALTSWLSSSNDPDVTVLLDASEF</sequence>
<feature type="transmembrane region" description="Helical" evidence="3">
    <location>
        <begin position="388"/>
        <end position="411"/>
    </location>
</feature>
<accession>A0AAV4DV07</accession>
<feature type="domain" description="SSD" evidence="4">
    <location>
        <begin position="251"/>
        <end position="411"/>
    </location>
</feature>
<evidence type="ECO:0000256" key="3">
    <source>
        <dbReference type="SAM" id="Phobius"/>
    </source>
</evidence>
<dbReference type="PROSITE" id="PS50156">
    <property type="entry name" value="SSD"/>
    <property type="match status" value="1"/>
</dbReference>
<dbReference type="SUPFAM" id="SSF82866">
    <property type="entry name" value="Multidrug efflux transporter AcrB transmembrane domain"/>
    <property type="match status" value="1"/>
</dbReference>
<evidence type="ECO:0000313" key="5">
    <source>
        <dbReference type="EMBL" id="GFO48108.1"/>
    </source>
</evidence>
<feature type="transmembrane region" description="Helical" evidence="3">
    <location>
        <begin position="359"/>
        <end position="382"/>
    </location>
</feature>
<dbReference type="InterPro" id="IPR051697">
    <property type="entry name" value="Patched_domain-protein"/>
</dbReference>
<dbReference type="Gene3D" id="1.20.1640.10">
    <property type="entry name" value="Multidrug efflux transporter AcrB transmembrane domain"/>
    <property type="match status" value="1"/>
</dbReference>
<dbReference type="PANTHER" id="PTHR10796">
    <property type="entry name" value="PATCHED-RELATED"/>
    <property type="match status" value="1"/>
</dbReference>
<dbReference type="Pfam" id="PF12349">
    <property type="entry name" value="Sterol-sensing"/>
    <property type="match status" value="1"/>
</dbReference>
<keyword evidence="3" id="KW-0472">Membrane</keyword>